<dbReference type="InterPro" id="IPR013130">
    <property type="entry name" value="Fe3_Rdtase_TM_dom"/>
</dbReference>
<feature type="transmembrane region" description="Helical" evidence="15">
    <location>
        <begin position="219"/>
        <end position="235"/>
    </location>
</feature>
<keyword evidence="7" id="KW-0249">Electron transport</keyword>
<dbReference type="STRING" id="869754.A0A1A0HI49"/>
<organism evidence="19 20">
    <name type="scientific">Metschnikowia bicuspidata var. bicuspidata NRRL YB-4993</name>
    <dbReference type="NCBI Taxonomy" id="869754"/>
    <lineage>
        <taxon>Eukaryota</taxon>
        <taxon>Fungi</taxon>
        <taxon>Dikarya</taxon>
        <taxon>Ascomycota</taxon>
        <taxon>Saccharomycotina</taxon>
        <taxon>Pichiomycetes</taxon>
        <taxon>Metschnikowiaceae</taxon>
        <taxon>Metschnikowia</taxon>
    </lineage>
</organism>
<feature type="domain" description="FAD-binding 8" evidence="17">
    <location>
        <begin position="255"/>
        <end position="319"/>
    </location>
</feature>
<dbReference type="PANTHER" id="PTHR11972">
    <property type="entry name" value="NADPH OXIDASE"/>
    <property type="match status" value="1"/>
</dbReference>
<evidence type="ECO:0000256" key="15">
    <source>
        <dbReference type="SAM" id="Phobius"/>
    </source>
</evidence>
<keyword evidence="8 15" id="KW-1133">Transmembrane helix</keyword>
<dbReference type="CDD" id="cd06186">
    <property type="entry name" value="NOX_Duox_like_FAD_NADP"/>
    <property type="match status" value="1"/>
</dbReference>
<dbReference type="InterPro" id="IPR050369">
    <property type="entry name" value="RBOH/FRE"/>
</dbReference>
<dbReference type="RefSeq" id="XP_018714157.1">
    <property type="nucleotide sequence ID" value="XM_018855556.1"/>
</dbReference>
<dbReference type="Proteomes" id="UP000092555">
    <property type="component" value="Unassembled WGS sequence"/>
</dbReference>
<dbReference type="InterPro" id="IPR013112">
    <property type="entry name" value="FAD-bd_8"/>
</dbReference>
<dbReference type="GO" id="GO:0033215">
    <property type="term" value="P:reductive iron assimilation"/>
    <property type="evidence" value="ECO:0007669"/>
    <property type="project" value="TreeGrafter"/>
</dbReference>
<keyword evidence="11 15" id="KW-0472">Membrane</keyword>
<evidence type="ECO:0000256" key="6">
    <source>
        <dbReference type="ARBA" id="ARBA00022857"/>
    </source>
</evidence>
<dbReference type="OrthoDB" id="17725at2759"/>
<evidence type="ECO:0000256" key="11">
    <source>
        <dbReference type="ARBA" id="ARBA00023136"/>
    </source>
</evidence>
<feature type="transmembrane region" description="Helical" evidence="15">
    <location>
        <begin position="166"/>
        <end position="183"/>
    </location>
</feature>
<gene>
    <name evidence="19" type="ORF">METBIDRAFT_30105</name>
</gene>
<sequence>MESERRHPGHHHKSNVKYGVIVFGISLVAAILLAVSNYVYLNKWVRNGAPRQRSIWARLGSPKPLWLHLLIWLIVTLALSVVKVHDIKEHYSTIIKRLGRVGFYLVPFDILLAIRPSLLATSYLEYISIHKWILRLILLLVTLHGIGYFAKWIITNNIWQKSTKTLNFLGVVVFFLGLVLAIFSLRPIRRRVYRVFYLWHNITVAAFMILIFWHARPGVADAVILSLCLVVFQLVQRIRNCNKGSQISISDEKSSSLLVLRLPVPKRFPSQWQAGAHTRISYPLTDVRFWLFPSHPFTIFSLPGDKSLDLVVNKSHRFHLPALQNYTISNPYASLPPPFFQTAEKVIILCGGSGISLGIPIFRILKSNASIHSELHWSVANKADAFVLPSVKRDSEINVYVTKNSSMMLQSDDAHAPNHALLSNIESLELESFGEDSGEVSESFGEAEKKYSENNTGTRFHSGRPVIGDIFSPLLEGFNKENYWIVVCGPESMINVVKKWGKDNEILVFLEKYDF</sequence>
<evidence type="ECO:0000313" key="19">
    <source>
        <dbReference type="EMBL" id="OBA23676.1"/>
    </source>
</evidence>
<comment type="function">
    <text evidence="12">Probable cell surface metalloreductase. May be involved in iron or copper homeostasis.</text>
</comment>
<feature type="domain" description="Ferric oxidoreductase" evidence="16">
    <location>
        <begin position="98"/>
        <end position="210"/>
    </location>
</feature>
<dbReference type="SFLD" id="SFLDS00052">
    <property type="entry name" value="Ferric_Reductase_Domain"/>
    <property type="match status" value="1"/>
</dbReference>
<keyword evidence="9" id="KW-0560">Oxidoreductase</keyword>
<evidence type="ECO:0000256" key="10">
    <source>
        <dbReference type="ARBA" id="ARBA00023065"/>
    </source>
</evidence>
<evidence type="ECO:0000256" key="12">
    <source>
        <dbReference type="ARBA" id="ARBA00037386"/>
    </source>
</evidence>
<keyword evidence="3" id="KW-0285">Flavoprotein</keyword>
<comment type="caution">
    <text evidence="19">The sequence shown here is derived from an EMBL/GenBank/DDBJ whole genome shotgun (WGS) entry which is preliminary data.</text>
</comment>
<keyword evidence="5" id="KW-0274">FAD</keyword>
<feature type="transmembrane region" description="Helical" evidence="15">
    <location>
        <begin position="65"/>
        <end position="82"/>
    </location>
</feature>
<evidence type="ECO:0000259" key="18">
    <source>
        <dbReference type="Pfam" id="PF08030"/>
    </source>
</evidence>
<evidence type="ECO:0000259" key="16">
    <source>
        <dbReference type="Pfam" id="PF01794"/>
    </source>
</evidence>
<dbReference type="AlphaFoldDB" id="A0A1A0HI49"/>
<evidence type="ECO:0000256" key="8">
    <source>
        <dbReference type="ARBA" id="ARBA00022989"/>
    </source>
</evidence>
<feature type="transmembrane region" description="Helical" evidence="15">
    <location>
        <begin position="102"/>
        <end position="120"/>
    </location>
</feature>
<evidence type="ECO:0000256" key="3">
    <source>
        <dbReference type="ARBA" id="ARBA00022630"/>
    </source>
</evidence>
<evidence type="ECO:0000313" key="20">
    <source>
        <dbReference type="Proteomes" id="UP000092555"/>
    </source>
</evidence>
<dbReference type="GO" id="GO:0005886">
    <property type="term" value="C:plasma membrane"/>
    <property type="evidence" value="ECO:0007669"/>
    <property type="project" value="TreeGrafter"/>
</dbReference>
<proteinExistence type="inferred from homology"/>
<dbReference type="SFLD" id="SFLDG01168">
    <property type="entry name" value="Ferric_reductase_subgroup_(FRE"/>
    <property type="match status" value="1"/>
</dbReference>
<dbReference type="InterPro" id="IPR039261">
    <property type="entry name" value="FNR_nucleotide-bd"/>
</dbReference>
<evidence type="ECO:0000256" key="1">
    <source>
        <dbReference type="ARBA" id="ARBA00004141"/>
    </source>
</evidence>
<feature type="transmembrane region" description="Helical" evidence="15">
    <location>
        <begin position="132"/>
        <end position="154"/>
    </location>
</feature>
<feature type="transmembrane region" description="Helical" evidence="15">
    <location>
        <begin position="20"/>
        <end position="41"/>
    </location>
</feature>
<keyword evidence="2" id="KW-0813">Transport</keyword>
<evidence type="ECO:0000259" key="17">
    <source>
        <dbReference type="Pfam" id="PF08022"/>
    </source>
</evidence>
<keyword evidence="20" id="KW-1185">Reference proteome</keyword>
<comment type="similarity">
    <text evidence="13">Belongs to the ferric reductase (FRE) family. AIM14 subfamily.</text>
</comment>
<keyword evidence="10" id="KW-0406">Ion transport</keyword>
<accession>A0A1A0HI49</accession>
<keyword evidence="4 15" id="KW-0812">Transmembrane</keyword>
<reference evidence="19 20" key="1">
    <citation type="submission" date="2016-05" db="EMBL/GenBank/DDBJ databases">
        <title>Comparative genomics of biotechnologically important yeasts.</title>
        <authorList>
            <consortium name="DOE Joint Genome Institute"/>
            <person name="Riley R."/>
            <person name="Haridas S."/>
            <person name="Wolfe K.H."/>
            <person name="Lopes M.R."/>
            <person name="Hittinger C.T."/>
            <person name="Goker M."/>
            <person name="Salamov A."/>
            <person name="Wisecaver J."/>
            <person name="Long T.M."/>
            <person name="Aerts A.L."/>
            <person name="Barry K."/>
            <person name="Choi C."/>
            <person name="Clum A."/>
            <person name="Coughlan A.Y."/>
            <person name="Deshpande S."/>
            <person name="Douglass A.P."/>
            <person name="Hanson S.J."/>
            <person name="Klenk H.-P."/>
            <person name="LaButti K."/>
            <person name="Lapidus A."/>
            <person name="Lindquist E."/>
            <person name="Lipzen A."/>
            <person name="Meier-kolthoff J.P."/>
            <person name="Ohm R.A."/>
            <person name="Otillar R.P."/>
            <person name="Pangilinan J."/>
            <person name="Peng Y."/>
            <person name="Rokas A."/>
            <person name="Rosa C.A."/>
            <person name="Scheuner C."/>
            <person name="Sibirny A.A."/>
            <person name="Slot J.C."/>
            <person name="Stielow J.B."/>
            <person name="Sun H."/>
            <person name="Kurtzman C.P."/>
            <person name="Blackwell M."/>
            <person name="Grigoriev I.V."/>
            <person name="Jeffries T.W."/>
        </authorList>
    </citation>
    <scope>NUCLEOTIDE SEQUENCE [LARGE SCALE GENOMIC DNA]</scope>
    <source>
        <strain evidence="19 20">NRRL YB-4993</strain>
    </source>
</reference>
<evidence type="ECO:0000256" key="9">
    <source>
        <dbReference type="ARBA" id="ARBA00023002"/>
    </source>
</evidence>
<feature type="domain" description="Ferric reductase NAD binding" evidence="18">
    <location>
        <begin position="344"/>
        <end position="499"/>
    </location>
</feature>
<dbReference type="SUPFAM" id="SSF52343">
    <property type="entry name" value="Ferredoxin reductase-like, C-terminal NADP-linked domain"/>
    <property type="match status" value="1"/>
</dbReference>
<name>A0A1A0HI49_9ASCO</name>
<evidence type="ECO:0000256" key="13">
    <source>
        <dbReference type="ARBA" id="ARBA00038065"/>
    </source>
</evidence>
<evidence type="ECO:0000256" key="4">
    <source>
        <dbReference type="ARBA" id="ARBA00022692"/>
    </source>
</evidence>
<dbReference type="Pfam" id="PF08030">
    <property type="entry name" value="NAD_binding_6"/>
    <property type="match status" value="1"/>
</dbReference>
<evidence type="ECO:0000256" key="5">
    <source>
        <dbReference type="ARBA" id="ARBA00022827"/>
    </source>
</evidence>
<dbReference type="InterPro" id="IPR013121">
    <property type="entry name" value="Fe_red_NAD-bd_6"/>
</dbReference>
<comment type="subcellular location">
    <subcellularLocation>
        <location evidence="1">Membrane</location>
        <topology evidence="1">Multi-pass membrane protein</topology>
    </subcellularLocation>
</comment>
<dbReference type="EMBL" id="LXTC01000001">
    <property type="protein sequence ID" value="OBA23676.1"/>
    <property type="molecule type" value="Genomic_DNA"/>
</dbReference>
<keyword evidence="6" id="KW-0521">NADP</keyword>
<evidence type="ECO:0000256" key="2">
    <source>
        <dbReference type="ARBA" id="ARBA00022448"/>
    </source>
</evidence>
<dbReference type="GO" id="GO:0000293">
    <property type="term" value="F:ferric-chelate reductase activity"/>
    <property type="evidence" value="ECO:0007669"/>
    <property type="project" value="TreeGrafter"/>
</dbReference>
<evidence type="ECO:0000256" key="7">
    <source>
        <dbReference type="ARBA" id="ARBA00022982"/>
    </source>
</evidence>
<dbReference type="Pfam" id="PF08022">
    <property type="entry name" value="FAD_binding_8"/>
    <property type="match status" value="1"/>
</dbReference>
<dbReference type="PANTHER" id="PTHR11972:SF198">
    <property type="entry name" value="METALLOREDUCTASE AIM14-RELATED"/>
    <property type="match status" value="1"/>
</dbReference>
<dbReference type="GeneID" id="30028532"/>
<protein>
    <recommendedName>
        <fullName evidence="14">Probable metalloreductase AIM14</fullName>
    </recommendedName>
</protein>
<dbReference type="Pfam" id="PF01794">
    <property type="entry name" value="Ferric_reduct"/>
    <property type="match status" value="1"/>
</dbReference>
<dbReference type="Gene3D" id="3.40.50.80">
    <property type="entry name" value="Nucleotide-binding domain of ferredoxin-NADP reductase (FNR) module"/>
    <property type="match status" value="1"/>
</dbReference>
<dbReference type="SFLD" id="SFLDF00463">
    <property type="entry name" value="AIM14"/>
    <property type="match status" value="1"/>
</dbReference>
<evidence type="ECO:0000256" key="14">
    <source>
        <dbReference type="ARBA" id="ARBA00039704"/>
    </source>
</evidence>
<feature type="transmembrane region" description="Helical" evidence="15">
    <location>
        <begin position="195"/>
        <end position="213"/>
    </location>
</feature>